<evidence type="ECO:0000256" key="2">
    <source>
        <dbReference type="ARBA" id="ARBA00008661"/>
    </source>
</evidence>
<dbReference type="HOGENOM" id="CLU_036849_6_0_1"/>
<proteinExistence type="inferred from homology"/>
<dbReference type="Gene3D" id="3.90.550.50">
    <property type="match status" value="1"/>
</dbReference>
<dbReference type="KEGG" id="dpx:DAPPUDRAFT_256217"/>
<evidence type="ECO:0000256" key="4">
    <source>
        <dbReference type="ARBA" id="ARBA00022679"/>
    </source>
</evidence>
<protein>
    <recommendedName>
        <fullName evidence="10">Hexosyltransferase</fullName>
        <ecNumber evidence="10">2.4.1.-</ecNumber>
    </recommendedName>
</protein>
<dbReference type="Proteomes" id="UP000000305">
    <property type="component" value="Unassembled WGS sequence"/>
</dbReference>
<dbReference type="PANTHER" id="PTHR11214:SF334">
    <property type="entry name" value="HEXOSYLTRANSFERASE"/>
    <property type="match status" value="1"/>
</dbReference>
<keyword evidence="4" id="KW-0808">Transferase</keyword>
<dbReference type="eggNOG" id="KOG2287">
    <property type="taxonomic scope" value="Eukaryota"/>
</dbReference>
<dbReference type="OrthoDB" id="5512589at2759"/>
<comment type="similarity">
    <text evidence="2 10">Belongs to the glycosyltransferase 31 family.</text>
</comment>
<evidence type="ECO:0000256" key="7">
    <source>
        <dbReference type="ARBA" id="ARBA00022989"/>
    </source>
</evidence>
<dbReference type="AlphaFoldDB" id="E9HB63"/>
<comment type="subcellular location">
    <subcellularLocation>
        <location evidence="1 10">Golgi apparatus membrane</location>
        <topology evidence="1 10">Single-pass type II membrane protein</topology>
    </subcellularLocation>
</comment>
<evidence type="ECO:0000256" key="1">
    <source>
        <dbReference type="ARBA" id="ARBA00004323"/>
    </source>
</evidence>
<dbReference type="GO" id="GO:0016757">
    <property type="term" value="F:glycosyltransferase activity"/>
    <property type="evidence" value="ECO:0000318"/>
    <property type="project" value="GO_Central"/>
</dbReference>
<keyword evidence="5" id="KW-0812">Transmembrane</keyword>
<evidence type="ECO:0000313" key="11">
    <source>
        <dbReference type="EMBL" id="EFX61982.1"/>
    </source>
</evidence>
<dbReference type="GO" id="GO:0000139">
    <property type="term" value="C:Golgi membrane"/>
    <property type="evidence" value="ECO:0000318"/>
    <property type="project" value="GO_Central"/>
</dbReference>
<dbReference type="KEGG" id="dpx:DAPPUDRAFT_271327"/>
<name>E9HB63_DAPPU</name>
<evidence type="ECO:0000256" key="10">
    <source>
        <dbReference type="RuleBase" id="RU363063"/>
    </source>
</evidence>
<dbReference type="EMBL" id="GL732614">
    <property type="protein sequence ID" value="EFX71066.1"/>
    <property type="molecule type" value="Genomic_DNA"/>
</dbReference>
<evidence type="ECO:0000256" key="9">
    <source>
        <dbReference type="ARBA" id="ARBA00023136"/>
    </source>
</evidence>
<dbReference type="GO" id="GO:0016758">
    <property type="term" value="F:hexosyltransferase activity"/>
    <property type="evidence" value="ECO:0007669"/>
    <property type="project" value="InterPro"/>
</dbReference>
<evidence type="ECO:0000256" key="8">
    <source>
        <dbReference type="ARBA" id="ARBA00023034"/>
    </source>
</evidence>
<evidence type="ECO:0000313" key="13">
    <source>
        <dbReference type="Proteomes" id="UP000000305"/>
    </source>
</evidence>
<dbReference type="PANTHER" id="PTHR11214">
    <property type="entry name" value="BETA-1,3-N-ACETYLGLUCOSAMINYLTRANSFERASE"/>
    <property type="match status" value="1"/>
</dbReference>
<dbReference type="FunFam" id="3.90.550.50:FF:000112">
    <property type="entry name" value="Hexosyltransferase"/>
    <property type="match status" value="1"/>
</dbReference>
<evidence type="ECO:0000256" key="3">
    <source>
        <dbReference type="ARBA" id="ARBA00022676"/>
    </source>
</evidence>
<keyword evidence="7" id="KW-1133">Transmembrane helix</keyword>
<keyword evidence="3 10" id="KW-0328">Glycosyltransferase</keyword>
<reference evidence="12 13" key="1">
    <citation type="journal article" date="2011" name="Science">
        <title>The ecoresponsive genome of Daphnia pulex.</title>
        <authorList>
            <person name="Colbourne J.K."/>
            <person name="Pfrender M.E."/>
            <person name="Gilbert D."/>
            <person name="Thomas W.K."/>
            <person name="Tucker A."/>
            <person name="Oakley T.H."/>
            <person name="Tokishita S."/>
            <person name="Aerts A."/>
            <person name="Arnold G.J."/>
            <person name="Basu M.K."/>
            <person name="Bauer D.J."/>
            <person name="Caceres C.E."/>
            <person name="Carmel L."/>
            <person name="Casola C."/>
            <person name="Choi J.H."/>
            <person name="Detter J.C."/>
            <person name="Dong Q."/>
            <person name="Dusheyko S."/>
            <person name="Eads B.D."/>
            <person name="Frohlich T."/>
            <person name="Geiler-Samerotte K.A."/>
            <person name="Gerlach D."/>
            <person name="Hatcher P."/>
            <person name="Jogdeo S."/>
            <person name="Krijgsveld J."/>
            <person name="Kriventseva E.V."/>
            <person name="Kultz D."/>
            <person name="Laforsch C."/>
            <person name="Lindquist E."/>
            <person name="Lopez J."/>
            <person name="Manak J.R."/>
            <person name="Muller J."/>
            <person name="Pangilinan J."/>
            <person name="Patwardhan R.P."/>
            <person name="Pitluck S."/>
            <person name="Pritham E.J."/>
            <person name="Rechtsteiner A."/>
            <person name="Rho M."/>
            <person name="Rogozin I.B."/>
            <person name="Sakarya O."/>
            <person name="Salamov A."/>
            <person name="Schaack S."/>
            <person name="Shapiro H."/>
            <person name="Shiga Y."/>
            <person name="Skalitzky C."/>
            <person name="Smith Z."/>
            <person name="Souvorov A."/>
            <person name="Sung W."/>
            <person name="Tang Z."/>
            <person name="Tsuchiya D."/>
            <person name="Tu H."/>
            <person name="Vos H."/>
            <person name="Wang M."/>
            <person name="Wolf Y.I."/>
            <person name="Yamagata H."/>
            <person name="Yamada T."/>
            <person name="Ye Y."/>
            <person name="Shaw J.R."/>
            <person name="Andrews J."/>
            <person name="Crease T.J."/>
            <person name="Tang H."/>
            <person name="Lucas S.M."/>
            <person name="Robertson H.M."/>
            <person name="Bork P."/>
            <person name="Koonin E.V."/>
            <person name="Zdobnov E.M."/>
            <person name="Grigoriev I.V."/>
            <person name="Lynch M."/>
            <person name="Boore J.L."/>
        </authorList>
    </citation>
    <scope>NUCLEOTIDE SEQUENCE [LARGE SCALE GENOMIC DNA]</scope>
</reference>
<evidence type="ECO:0000256" key="5">
    <source>
        <dbReference type="ARBA" id="ARBA00022692"/>
    </source>
</evidence>
<keyword evidence="13" id="KW-1185">Reference proteome</keyword>
<keyword evidence="9" id="KW-0472">Membrane</keyword>
<dbReference type="Pfam" id="PF01762">
    <property type="entry name" value="Galactosyl_T"/>
    <property type="match status" value="1"/>
</dbReference>
<dbReference type="EMBL" id="GL733935">
    <property type="protein sequence ID" value="EFX61982.1"/>
    <property type="molecule type" value="Genomic_DNA"/>
</dbReference>
<dbReference type="EC" id="2.4.1.-" evidence="10"/>
<dbReference type="GO" id="GO:0006493">
    <property type="term" value="P:protein O-linked glycosylation"/>
    <property type="evidence" value="ECO:0000318"/>
    <property type="project" value="GO_Central"/>
</dbReference>
<organism evidence="12 13">
    <name type="scientific">Daphnia pulex</name>
    <name type="common">Water flea</name>
    <dbReference type="NCBI Taxonomy" id="6669"/>
    <lineage>
        <taxon>Eukaryota</taxon>
        <taxon>Metazoa</taxon>
        <taxon>Ecdysozoa</taxon>
        <taxon>Arthropoda</taxon>
        <taxon>Crustacea</taxon>
        <taxon>Branchiopoda</taxon>
        <taxon>Diplostraca</taxon>
        <taxon>Cladocera</taxon>
        <taxon>Anomopoda</taxon>
        <taxon>Daphniidae</taxon>
        <taxon>Daphnia</taxon>
    </lineage>
</organism>
<accession>E9HB63</accession>
<sequence length="195" mass="22689">MSRMRIIPKPNIQPLVPQYGTVFHDVTSIRYSLTIPSCKNSADSRSVFIAVVSAPENFQNREKIRQTWKNHVNLVKRNGVLGKIEFAFVLGPAKNSSTQISNVEESTKYKDIIQISDMEEFPSYMTMPEIINWIYSRCPQIEFLFKVEDDMYVNVHKLAYYVRDFYQFGNNANMAIYSQKVDESINQQNKRSMHA</sequence>
<evidence type="ECO:0000256" key="6">
    <source>
        <dbReference type="ARBA" id="ARBA00022968"/>
    </source>
</evidence>
<keyword evidence="8 10" id="KW-0333">Golgi apparatus</keyword>
<gene>
    <name evidence="12" type="ORF">DAPPUDRAFT_256217</name>
    <name evidence="11" type="ORF">DAPPUDRAFT_271327</name>
</gene>
<dbReference type="InterPro" id="IPR002659">
    <property type="entry name" value="Glyco_trans_31"/>
</dbReference>
<evidence type="ECO:0000313" key="12">
    <source>
        <dbReference type="EMBL" id="EFX71066.1"/>
    </source>
</evidence>
<keyword evidence="6" id="KW-0735">Signal-anchor</keyword>